<comment type="caution">
    <text evidence="1">The sequence shown here is derived from an EMBL/GenBank/DDBJ whole genome shotgun (WGS) entry which is preliminary data.</text>
</comment>
<dbReference type="AlphaFoldDB" id="A0A5J4QFU7"/>
<proteinExistence type="predicted"/>
<reference evidence="1" key="1">
    <citation type="submission" date="2019-03" db="EMBL/GenBank/DDBJ databases">
        <title>Single cell metagenomics reveals metabolic interactions within the superorganism composed of flagellate Streblomastix strix and complex community of Bacteroidetes bacteria on its surface.</title>
        <authorList>
            <person name="Treitli S.C."/>
            <person name="Kolisko M."/>
            <person name="Husnik F."/>
            <person name="Keeling P."/>
            <person name="Hampl V."/>
        </authorList>
    </citation>
    <scope>NUCLEOTIDE SEQUENCE</scope>
    <source>
        <strain evidence="1">STM</strain>
    </source>
</reference>
<dbReference type="EMBL" id="SNRY01003585">
    <property type="protein sequence ID" value="KAA6320455.1"/>
    <property type="molecule type" value="Genomic_DNA"/>
</dbReference>
<protein>
    <recommendedName>
        <fullName evidence="2">DHHA1 domain-containing protein</fullName>
    </recommendedName>
</protein>
<gene>
    <name evidence="1" type="ORF">EZS27_029780</name>
</gene>
<name>A0A5J4QFU7_9ZZZZ</name>
<evidence type="ECO:0008006" key="2">
    <source>
        <dbReference type="Google" id="ProtNLM"/>
    </source>
</evidence>
<sequence length="39" mass="3869">QGGGGGKPHFATAGGKYTDGLLSAVNKVIELANIVKSGR</sequence>
<dbReference type="Gene3D" id="3.10.310.40">
    <property type="match status" value="1"/>
</dbReference>
<evidence type="ECO:0000313" key="1">
    <source>
        <dbReference type="EMBL" id="KAA6320455.1"/>
    </source>
</evidence>
<feature type="non-terminal residue" evidence="1">
    <location>
        <position position="1"/>
    </location>
</feature>
<organism evidence="1">
    <name type="scientific">termite gut metagenome</name>
    <dbReference type="NCBI Taxonomy" id="433724"/>
    <lineage>
        <taxon>unclassified sequences</taxon>
        <taxon>metagenomes</taxon>
        <taxon>organismal metagenomes</taxon>
    </lineage>
</organism>
<accession>A0A5J4QFU7</accession>